<evidence type="ECO:0000256" key="10">
    <source>
        <dbReference type="RuleBase" id="RU004135"/>
    </source>
</evidence>
<organism evidence="13 14">
    <name type="scientific">Psychrobacillus soli</name>
    <dbReference type="NCBI Taxonomy" id="1543965"/>
    <lineage>
        <taxon>Bacteria</taxon>
        <taxon>Bacillati</taxon>
        <taxon>Bacillota</taxon>
        <taxon>Bacilli</taxon>
        <taxon>Bacillales</taxon>
        <taxon>Bacillaceae</taxon>
        <taxon>Psychrobacillus</taxon>
    </lineage>
</organism>
<dbReference type="Proteomes" id="UP000318937">
    <property type="component" value="Unassembled WGS sequence"/>
</dbReference>
<dbReference type="SUPFAM" id="SSF63418">
    <property type="entry name" value="MurE/MurF N-terminal domain"/>
    <property type="match status" value="1"/>
</dbReference>
<keyword evidence="10" id="KW-0132">Cell division</keyword>
<dbReference type="Gene3D" id="3.40.1390.10">
    <property type="entry name" value="MurE/MurF, N-terminal domain"/>
    <property type="match status" value="1"/>
</dbReference>
<proteinExistence type="inferred from homology"/>
<comment type="pathway">
    <text evidence="1 10">Cell wall biogenesis; peptidoglycan biosynthesis.</text>
</comment>
<keyword evidence="7 10" id="KW-0133">Cell shape</keyword>
<feature type="domain" description="Mur ligase C-terminal" evidence="11">
    <location>
        <begin position="390"/>
        <end position="515"/>
    </location>
</feature>
<dbReference type="GO" id="GO:0009252">
    <property type="term" value="P:peptidoglycan biosynthetic process"/>
    <property type="evidence" value="ECO:0007669"/>
    <property type="project" value="UniProtKB-UniPathway"/>
</dbReference>
<dbReference type="Gene3D" id="3.90.190.20">
    <property type="entry name" value="Mur ligase, C-terminal domain"/>
    <property type="match status" value="1"/>
</dbReference>
<sequence length="553" mass="62536">MHTNCFFNPCHDQFPVLMILHCDSTKFLHNHIFIHSTRDISNTPFIRYKEFNLLYADSQEWCRECVTIFPLKELLNGLDYKIKGDLKDFTINRFIDHSKQIDEGDVFVSETDNRVFIEEAIQNGAKTILTEYFIPDCSVPQVILPTDMDLLKERISSMTYKLYGKQIKTIGITGTNGKTTVASFIGQLLMQQQKSVCVIGTLGVFINGQKLERPFRSNTTLPFYDFLQVVNYCYEHHVEYIVLEASSQGLLDNRLGMYPIDLGVFLNIGKDHLEFHGGMVPYKKSKELLATLSKQIVINDDDEWCRSIAEKTDLPVIRFGEQYTNDVIYQKADYSTEIVHYKYIVRDKEVQLKMKNSGYYNGMNIAAAIASLSALNIPFGEIKALTLPKGRLEQIQNSKGVEVLIDYAHTPDALEACLSTVTSYAKKDIYVVFGCGGNRDKQKRKGMGEVATKYATKAIITSDNPRNERPEDIIAEIVSGVDLKKVMIEPDRKKAIILALRSAQKGDVILIAGKGHEQEQIANGLVVPFSDHQVVHDYLEELGGLITKNDPVA</sequence>
<feature type="domain" description="Mur ligase central" evidence="12">
    <location>
        <begin position="172"/>
        <end position="371"/>
    </location>
</feature>
<dbReference type="PANTHER" id="PTHR23135:SF4">
    <property type="entry name" value="UDP-N-ACETYLMURAMOYL-L-ALANYL-D-GLUTAMATE--2,6-DIAMINOPIMELATE LIGASE MURE HOMOLOG, CHLOROPLASTIC"/>
    <property type="match status" value="1"/>
</dbReference>
<keyword evidence="10" id="KW-0131">Cell cycle</keyword>
<dbReference type="InterPro" id="IPR005761">
    <property type="entry name" value="UDP-N-AcMur-Glu-dNH2Pim_ligase"/>
</dbReference>
<evidence type="ECO:0000256" key="4">
    <source>
        <dbReference type="ARBA" id="ARBA00022598"/>
    </source>
</evidence>
<gene>
    <name evidence="13" type="ORF">FG383_18400</name>
</gene>
<dbReference type="Pfam" id="PF02875">
    <property type="entry name" value="Mur_ligase_C"/>
    <property type="match status" value="1"/>
</dbReference>
<accession>A0A544SPD9</accession>
<dbReference type="Gene3D" id="3.40.1190.10">
    <property type="entry name" value="Mur-like, catalytic domain"/>
    <property type="match status" value="1"/>
</dbReference>
<evidence type="ECO:0000256" key="6">
    <source>
        <dbReference type="ARBA" id="ARBA00022840"/>
    </source>
</evidence>
<dbReference type="EMBL" id="VDGG01000057">
    <property type="protein sequence ID" value="TQR07079.1"/>
    <property type="molecule type" value="Genomic_DNA"/>
</dbReference>
<dbReference type="UniPathway" id="UPA00219"/>
<evidence type="ECO:0000259" key="12">
    <source>
        <dbReference type="Pfam" id="PF08245"/>
    </source>
</evidence>
<dbReference type="AlphaFoldDB" id="A0A544SPD9"/>
<evidence type="ECO:0000256" key="9">
    <source>
        <dbReference type="ARBA" id="ARBA00023316"/>
    </source>
</evidence>
<keyword evidence="9 10" id="KW-0961">Cell wall biogenesis/degradation</keyword>
<dbReference type="GO" id="GO:0051301">
    <property type="term" value="P:cell division"/>
    <property type="evidence" value="ECO:0007669"/>
    <property type="project" value="UniProtKB-KW"/>
</dbReference>
<evidence type="ECO:0000259" key="11">
    <source>
        <dbReference type="Pfam" id="PF02875"/>
    </source>
</evidence>
<evidence type="ECO:0000256" key="5">
    <source>
        <dbReference type="ARBA" id="ARBA00022741"/>
    </source>
</evidence>
<keyword evidence="8 10" id="KW-0573">Peptidoglycan synthesis</keyword>
<dbReference type="GO" id="GO:0071555">
    <property type="term" value="P:cell wall organization"/>
    <property type="evidence" value="ECO:0007669"/>
    <property type="project" value="UniProtKB-KW"/>
</dbReference>
<keyword evidence="6" id="KW-0067">ATP-binding</keyword>
<reference evidence="13 14" key="1">
    <citation type="submission" date="2019-05" db="EMBL/GenBank/DDBJ databases">
        <title>Psychrobacillus vulpis sp. nov., a new species isolated from feces of a red fox that inhabits in The Tablas de Daimiel Natural Park, Albacete, Spain.</title>
        <authorList>
            <person name="Rodriguez M."/>
            <person name="Reina J.C."/>
            <person name="Bejar V."/>
            <person name="Llamas I."/>
        </authorList>
    </citation>
    <scope>NUCLEOTIDE SEQUENCE [LARGE SCALE GENOMIC DNA]</scope>
    <source>
        <strain evidence="13 14">NHI-2</strain>
    </source>
</reference>
<comment type="caution">
    <text evidence="13">The sequence shown here is derived from an EMBL/GenBank/DDBJ whole genome shotgun (WGS) entry which is preliminary data.</text>
</comment>
<name>A0A544SPD9_9BACI</name>
<dbReference type="SUPFAM" id="SSF53623">
    <property type="entry name" value="MurD-like peptide ligases, catalytic domain"/>
    <property type="match status" value="1"/>
</dbReference>
<comment type="similarity">
    <text evidence="2">Belongs to the MurCDEF family. MurE subfamily.</text>
</comment>
<evidence type="ECO:0000256" key="2">
    <source>
        <dbReference type="ARBA" id="ARBA00005898"/>
    </source>
</evidence>
<evidence type="ECO:0000313" key="13">
    <source>
        <dbReference type="EMBL" id="TQR07079.1"/>
    </source>
</evidence>
<dbReference type="OrthoDB" id="9800958at2"/>
<keyword evidence="4 13" id="KW-0436">Ligase</keyword>
<dbReference type="NCBIfam" id="NF001126">
    <property type="entry name" value="PRK00139.1-4"/>
    <property type="match status" value="1"/>
</dbReference>
<protein>
    <submittedName>
        <fullName evidence="13">UDP-N-acetylmuramoyl-L-alanyl-D-glutamate--2, 6-diaminopimelate ligase</fullName>
        <ecNumber evidence="13">6.3.2.13</ecNumber>
    </submittedName>
</protein>
<dbReference type="GO" id="GO:0008765">
    <property type="term" value="F:UDP-N-acetylmuramoylalanyl-D-glutamate-2,6-diaminopimelate ligase activity"/>
    <property type="evidence" value="ECO:0007669"/>
    <property type="project" value="UniProtKB-EC"/>
</dbReference>
<dbReference type="NCBIfam" id="TIGR01085">
    <property type="entry name" value="murE"/>
    <property type="match status" value="1"/>
</dbReference>
<dbReference type="SUPFAM" id="SSF53244">
    <property type="entry name" value="MurD-like peptide ligases, peptide-binding domain"/>
    <property type="match status" value="1"/>
</dbReference>
<keyword evidence="5" id="KW-0547">Nucleotide-binding</keyword>
<evidence type="ECO:0000256" key="8">
    <source>
        <dbReference type="ARBA" id="ARBA00022984"/>
    </source>
</evidence>
<dbReference type="PROSITE" id="PS01011">
    <property type="entry name" value="FOLYLPOLYGLU_SYNT_1"/>
    <property type="match status" value="1"/>
</dbReference>
<keyword evidence="14" id="KW-1185">Reference proteome</keyword>
<evidence type="ECO:0000256" key="1">
    <source>
        <dbReference type="ARBA" id="ARBA00004752"/>
    </source>
</evidence>
<dbReference type="GO" id="GO:0008360">
    <property type="term" value="P:regulation of cell shape"/>
    <property type="evidence" value="ECO:0007669"/>
    <property type="project" value="UniProtKB-KW"/>
</dbReference>
<comment type="subcellular location">
    <subcellularLocation>
        <location evidence="10">Cytoplasm</location>
    </subcellularLocation>
</comment>
<dbReference type="InterPro" id="IPR035911">
    <property type="entry name" value="MurE/MurF_N"/>
</dbReference>
<dbReference type="EC" id="6.3.2.13" evidence="13"/>
<dbReference type="GO" id="GO:0005524">
    <property type="term" value="F:ATP binding"/>
    <property type="evidence" value="ECO:0007669"/>
    <property type="project" value="UniProtKB-KW"/>
</dbReference>
<dbReference type="InterPro" id="IPR036615">
    <property type="entry name" value="Mur_ligase_C_dom_sf"/>
</dbReference>
<dbReference type="InterPro" id="IPR018109">
    <property type="entry name" value="Folylpolyglutamate_synth_CS"/>
</dbReference>
<evidence type="ECO:0000256" key="7">
    <source>
        <dbReference type="ARBA" id="ARBA00022960"/>
    </source>
</evidence>
<keyword evidence="3" id="KW-0963">Cytoplasm</keyword>
<dbReference type="InterPro" id="IPR036565">
    <property type="entry name" value="Mur-like_cat_sf"/>
</dbReference>
<dbReference type="Pfam" id="PF08245">
    <property type="entry name" value="Mur_ligase_M"/>
    <property type="match status" value="1"/>
</dbReference>
<evidence type="ECO:0000256" key="3">
    <source>
        <dbReference type="ARBA" id="ARBA00022490"/>
    </source>
</evidence>
<evidence type="ECO:0000313" key="14">
    <source>
        <dbReference type="Proteomes" id="UP000318937"/>
    </source>
</evidence>
<dbReference type="GO" id="GO:0005737">
    <property type="term" value="C:cytoplasm"/>
    <property type="evidence" value="ECO:0007669"/>
    <property type="project" value="UniProtKB-SubCell"/>
</dbReference>
<dbReference type="PANTHER" id="PTHR23135">
    <property type="entry name" value="MUR LIGASE FAMILY MEMBER"/>
    <property type="match status" value="1"/>
</dbReference>
<dbReference type="InterPro" id="IPR013221">
    <property type="entry name" value="Mur_ligase_cen"/>
</dbReference>
<dbReference type="GO" id="GO:0004326">
    <property type="term" value="F:tetrahydrofolylpolyglutamate synthase activity"/>
    <property type="evidence" value="ECO:0007669"/>
    <property type="project" value="InterPro"/>
</dbReference>
<dbReference type="InterPro" id="IPR004101">
    <property type="entry name" value="Mur_ligase_C"/>
</dbReference>